<dbReference type="EMBL" id="JXLN01010490">
    <property type="protein sequence ID" value="KPM05812.1"/>
    <property type="molecule type" value="Genomic_DNA"/>
</dbReference>
<protein>
    <submittedName>
        <fullName evidence="1">Uncharacterized protein</fullName>
    </submittedName>
</protein>
<dbReference type="InterPro" id="IPR015943">
    <property type="entry name" value="WD40/YVTN_repeat-like_dom_sf"/>
</dbReference>
<accession>A0A132A4A3</accession>
<proteinExistence type="predicted"/>
<reference evidence="1 2" key="1">
    <citation type="journal article" date="2015" name="Parasit. Vectors">
        <title>Draft genome of the scabies mite.</title>
        <authorList>
            <person name="Rider S.D.Jr."/>
            <person name="Morgan M.S."/>
            <person name="Arlian L.G."/>
        </authorList>
    </citation>
    <scope>NUCLEOTIDE SEQUENCE [LARGE SCALE GENOMIC DNA]</scope>
    <source>
        <strain evidence="1">Arlian Lab</strain>
    </source>
</reference>
<organism evidence="1 2">
    <name type="scientific">Sarcoptes scabiei</name>
    <name type="common">Itch mite</name>
    <name type="synonym">Acarus scabiei</name>
    <dbReference type="NCBI Taxonomy" id="52283"/>
    <lineage>
        <taxon>Eukaryota</taxon>
        <taxon>Metazoa</taxon>
        <taxon>Ecdysozoa</taxon>
        <taxon>Arthropoda</taxon>
        <taxon>Chelicerata</taxon>
        <taxon>Arachnida</taxon>
        <taxon>Acari</taxon>
        <taxon>Acariformes</taxon>
        <taxon>Sarcoptiformes</taxon>
        <taxon>Astigmata</taxon>
        <taxon>Psoroptidia</taxon>
        <taxon>Sarcoptoidea</taxon>
        <taxon>Sarcoptidae</taxon>
        <taxon>Sarcoptinae</taxon>
        <taxon>Sarcoptes</taxon>
    </lineage>
</organism>
<dbReference type="Gene3D" id="2.130.10.10">
    <property type="entry name" value="YVTN repeat-like/Quinoprotein amine dehydrogenase"/>
    <property type="match status" value="1"/>
</dbReference>
<evidence type="ECO:0000313" key="1">
    <source>
        <dbReference type="EMBL" id="KPM05812.1"/>
    </source>
</evidence>
<evidence type="ECO:0000313" key="2">
    <source>
        <dbReference type="Proteomes" id="UP000616769"/>
    </source>
</evidence>
<dbReference type="SUPFAM" id="SSF50978">
    <property type="entry name" value="WD40 repeat-like"/>
    <property type="match status" value="1"/>
</dbReference>
<dbReference type="AlphaFoldDB" id="A0A132A4A3"/>
<sequence>MKSVNDTIPKPLHIIGNVSNGSIITSLDFSSYISKNEQLISIAIFGTKDSSILIYSLKNYRLLLQIEIKEFLSGGNNNKPGSDDDGLEEIKSCLYVRSKEILMVQLRSGLIGLFHMNLNRIAKELPPTLTLIVGFKSYAMTFATSFVVNDQYLGSLDENNAEKIVLRNFDFLDDDISFNLQFKDDEKHGIIISLYCIIQLEQVYFIIAFESGFLELFRSTLTDFDGEIKSKNAECCSTLRIESEMILSMDFNQTKMFGVLVNASNDVCVWRLENKLCNDRKILIFNDKFLKRISIKEDGLVSCSIRSDGKIFAIGTKNGRVRVFSGKTAKLLAVLTHHFYPIRSM</sequence>
<dbReference type="InterPro" id="IPR036322">
    <property type="entry name" value="WD40_repeat_dom_sf"/>
</dbReference>
<name>A0A132A4A3_SARSC</name>
<comment type="caution">
    <text evidence="1">The sequence shown here is derived from an EMBL/GenBank/DDBJ whole genome shotgun (WGS) entry which is preliminary data.</text>
</comment>
<dbReference type="Proteomes" id="UP000616769">
    <property type="component" value="Unassembled WGS sequence"/>
</dbReference>
<gene>
    <name evidence="1" type="ORF">QR98_0042840</name>
</gene>
<dbReference type="OrthoDB" id="1706657at2759"/>
<dbReference type="VEuPathDB" id="VectorBase:SSCA003047"/>